<dbReference type="Proteomes" id="UP000074247">
    <property type="component" value="Unassembled WGS sequence"/>
</dbReference>
<name>A0A139XXQ0_TOXGO</name>
<feature type="non-terminal residue" evidence="2">
    <location>
        <position position="1"/>
    </location>
</feature>
<reference evidence="2 3" key="1">
    <citation type="journal article" date="2016" name="Nat. Commun.">
        <title>Local admixture of amplified and diversified secreted pathogenesis determinants shapes mosaic Toxoplasma gondii genomes.</title>
        <authorList>
            <person name="Lorenzi H."/>
            <person name="Khan A."/>
            <person name="Behnke M.S."/>
            <person name="Namasivayam S."/>
            <person name="Swapna L.S."/>
            <person name="Hadjithomas M."/>
            <person name="Karamycheva S."/>
            <person name="Pinney D."/>
            <person name="Brunk B.P."/>
            <person name="Ajioka J.W."/>
            <person name="Ajzenberg D."/>
            <person name="Boothroyd J.C."/>
            <person name="Boyle J.P."/>
            <person name="Darde M.L."/>
            <person name="Diaz-Miranda M.A."/>
            <person name="Dubey J.P."/>
            <person name="Fritz H.M."/>
            <person name="Gennari S.M."/>
            <person name="Gregory B.D."/>
            <person name="Kim K."/>
            <person name="Saeij J.P."/>
            <person name="Su C."/>
            <person name="White M.W."/>
            <person name="Zhu X.Q."/>
            <person name="Howe D.K."/>
            <person name="Rosenthal B.M."/>
            <person name="Grigg M.E."/>
            <person name="Parkinson J."/>
            <person name="Liu L."/>
            <person name="Kissinger J.C."/>
            <person name="Roos D.S."/>
            <person name="Sibley L.D."/>
        </authorList>
    </citation>
    <scope>NUCLEOTIDE SEQUENCE [LARGE SCALE GENOMIC DNA]</scope>
    <source>
        <strain evidence="2 3">ARI</strain>
    </source>
</reference>
<gene>
    <name evidence="2" type="ORF">TGARI_220160C</name>
</gene>
<feature type="non-terminal residue" evidence="2">
    <location>
        <position position="32"/>
    </location>
</feature>
<organism evidence="2 3">
    <name type="scientific">Toxoplasma gondii ARI</name>
    <dbReference type="NCBI Taxonomy" id="1074872"/>
    <lineage>
        <taxon>Eukaryota</taxon>
        <taxon>Sar</taxon>
        <taxon>Alveolata</taxon>
        <taxon>Apicomplexa</taxon>
        <taxon>Conoidasida</taxon>
        <taxon>Coccidia</taxon>
        <taxon>Eucoccidiorida</taxon>
        <taxon>Eimeriorina</taxon>
        <taxon>Sarcocystidae</taxon>
        <taxon>Toxoplasma</taxon>
    </lineage>
</organism>
<feature type="region of interest" description="Disordered" evidence="1">
    <location>
        <begin position="1"/>
        <end position="32"/>
    </location>
</feature>
<evidence type="ECO:0000256" key="1">
    <source>
        <dbReference type="SAM" id="MobiDB-lite"/>
    </source>
</evidence>
<dbReference type="EMBL" id="AGQS02004651">
    <property type="protein sequence ID" value="KYF43544.1"/>
    <property type="molecule type" value="Genomic_DNA"/>
</dbReference>
<sequence length="32" mass="3780">RQRRRELFPASLRPPQRRRNDETACRASGSVL</sequence>
<proteinExistence type="predicted"/>
<dbReference type="VEuPathDB" id="ToxoDB:TGARI_220160C"/>
<evidence type="ECO:0000313" key="3">
    <source>
        <dbReference type="Proteomes" id="UP000074247"/>
    </source>
</evidence>
<comment type="caution">
    <text evidence="2">The sequence shown here is derived from an EMBL/GenBank/DDBJ whole genome shotgun (WGS) entry which is preliminary data.</text>
</comment>
<protein>
    <submittedName>
        <fullName evidence="2">WD domain-containing protein</fullName>
    </submittedName>
</protein>
<dbReference type="AlphaFoldDB" id="A0A139XXQ0"/>
<accession>A0A139XXQ0</accession>
<evidence type="ECO:0000313" key="2">
    <source>
        <dbReference type="EMBL" id="KYF43544.1"/>
    </source>
</evidence>